<reference evidence="1 2" key="1">
    <citation type="submission" date="2017-12" db="EMBL/GenBank/DDBJ databases">
        <title>Comparative genomics of Botrytis spp.</title>
        <authorList>
            <person name="Valero-Jimenez C.A."/>
            <person name="Tapia P."/>
            <person name="Veloso J."/>
            <person name="Silva-Moreno E."/>
            <person name="Staats M."/>
            <person name="Valdes J.H."/>
            <person name="Van Kan J.A.L."/>
        </authorList>
    </citation>
    <scope>NUCLEOTIDE SEQUENCE [LARGE SCALE GENOMIC DNA]</scope>
    <source>
        <strain evidence="1 2">Bh0001</strain>
    </source>
</reference>
<dbReference type="AlphaFoldDB" id="A0A4Z1GFD1"/>
<sequence>MFRREQSNEGKLVLLRSQIEFPILGKYRGMILRKRIVYKVYPNSLFSELNKSVRPLKWIDDCPRVVGVDLAWPVRRSKLA</sequence>
<organism evidence="1 2">
    <name type="scientific">Botrytis hyacinthi</name>
    <dbReference type="NCBI Taxonomy" id="278943"/>
    <lineage>
        <taxon>Eukaryota</taxon>
        <taxon>Fungi</taxon>
        <taxon>Dikarya</taxon>
        <taxon>Ascomycota</taxon>
        <taxon>Pezizomycotina</taxon>
        <taxon>Leotiomycetes</taxon>
        <taxon>Helotiales</taxon>
        <taxon>Sclerotiniaceae</taxon>
        <taxon>Botrytis</taxon>
    </lineage>
</organism>
<protein>
    <submittedName>
        <fullName evidence="1">Uncharacterized protein</fullName>
    </submittedName>
</protein>
<dbReference type="Proteomes" id="UP000297814">
    <property type="component" value="Unassembled WGS sequence"/>
</dbReference>
<gene>
    <name evidence="1" type="ORF">BHYA_0180g00150</name>
</gene>
<name>A0A4Z1GFD1_9HELO</name>
<keyword evidence="2" id="KW-1185">Reference proteome</keyword>
<dbReference type="EMBL" id="PQXK01000180">
    <property type="protein sequence ID" value="TGO34838.1"/>
    <property type="molecule type" value="Genomic_DNA"/>
</dbReference>
<evidence type="ECO:0000313" key="1">
    <source>
        <dbReference type="EMBL" id="TGO34838.1"/>
    </source>
</evidence>
<comment type="caution">
    <text evidence="1">The sequence shown here is derived from an EMBL/GenBank/DDBJ whole genome shotgun (WGS) entry which is preliminary data.</text>
</comment>
<accession>A0A4Z1GFD1</accession>
<evidence type="ECO:0000313" key="2">
    <source>
        <dbReference type="Proteomes" id="UP000297814"/>
    </source>
</evidence>
<proteinExistence type="predicted"/>